<protein>
    <recommendedName>
        <fullName evidence="2">SWIM-type domain-containing protein</fullName>
    </recommendedName>
</protein>
<dbReference type="AlphaFoldDB" id="A0A933NZ25"/>
<evidence type="ECO:0000259" key="2">
    <source>
        <dbReference type="PROSITE" id="PS50966"/>
    </source>
</evidence>
<keyword evidence="1" id="KW-0479">Metal-binding</keyword>
<feature type="domain" description="SWIM-type" evidence="2">
    <location>
        <begin position="56"/>
        <end position="89"/>
    </location>
</feature>
<dbReference type="EMBL" id="JACRAF010000030">
    <property type="protein sequence ID" value="MBI4922298.1"/>
    <property type="molecule type" value="Genomic_DNA"/>
</dbReference>
<accession>A0A933NZ25</accession>
<dbReference type="GO" id="GO:0008270">
    <property type="term" value="F:zinc ion binding"/>
    <property type="evidence" value="ECO:0007669"/>
    <property type="project" value="UniProtKB-KW"/>
</dbReference>
<keyword evidence="1" id="KW-0862">Zinc</keyword>
<evidence type="ECO:0000256" key="1">
    <source>
        <dbReference type="PROSITE-ProRule" id="PRU00325"/>
    </source>
</evidence>
<keyword evidence="1" id="KW-0863">Zinc-finger</keyword>
<dbReference type="Proteomes" id="UP000782610">
    <property type="component" value="Unassembled WGS sequence"/>
</dbReference>
<evidence type="ECO:0000313" key="4">
    <source>
        <dbReference type="Proteomes" id="UP000782610"/>
    </source>
</evidence>
<dbReference type="PROSITE" id="PS50966">
    <property type="entry name" value="ZF_SWIM"/>
    <property type="match status" value="1"/>
</dbReference>
<comment type="caution">
    <text evidence="3">The sequence shown here is derived from an EMBL/GenBank/DDBJ whole genome shotgun (WGS) entry which is preliminary data.</text>
</comment>
<evidence type="ECO:0000313" key="3">
    <source>
        <dbReference type="EMBL" id="MBI4922298.1"/>
    </source>
</evidence>
<organism evidence="3 4">
    <name type="scientific">Devosia nanyangense</name>
    <dbReference type="NCBI Taxonomy" id="1228055"/>
    <lineage>
        <taxon>Bacteria</taxon>
        <taxon>Pseudomonadati</taxon>
        <taxon>Pseudomonadota</taxon>
        <taxon>Alphaproteobacteria</taxon>
        <taxon>Hyphomicrobiales</taxon>
        <taxon>Devosiaceae</taxon>
        <taxon>Devosia</taxon>
    </lineage>
</organism>
<dbReference type="InterPro" id="IPR007527">
    <property type="entry name" value="Znf_SWIM"/>
</dbReference>
<gene>
    <name evidence="3" type="ORF">HY834_11155</name>
</gene>
<name>A0A933NZ25_9HYPH</name>
<sequence>MIDAVLCASLAAFDDATLATLATPGLVRRAHRDVDEGKLRLVSTSEGKATVEADGQLVIIDTRGPRAADCDCGSVAVCRHRIAAVMFLRSVEDAVAVQENADDGAAEMVAALDVAALERWSGKANWRVALELMTAATEVESSANTIMVSFGDLEEPIRILRGQGFDGIVSRIARTRAKAYHTAAVLVARRHFGVAVPDPTDVVNALPGAIEVDRLFLDRVAASLGDVATLGFNLAPLPLEESLFELSVSSRADSLPRLATMLRSIAAQVRLRRERMLSYDPDQMLELAARSLALTRSLVGGDPERLANLAGKVRRDFASTAPLSLVGCGGERWSSRTGARGVTAWFMEADTGAWLSTTLARGAGQDPSFRPADAWRTQPIWQAEPLAVLAHARIELEGARRSADDRLSAPAEAQASITARSVRPDPAWPGVVQNWRQLRATWLKQIGLGLDATEVPAACLVAPTAIALPFFDDLAQQIVWPVRDAAGEWLALTLDHDESANAAIDALEANARSDWKGMVLVRLTRIGDTLEARPITIFGAGKAIDLTFWQRYEPATHGQEGGVVQNWLARLRGTGGRRFMRSPRGGTHAVLSAAWRQLLDRAETGPAFGQSLHGGAGSSIAVHANRLDSYGLPTLAGLMRQSGSAAGLLAAAYGLLVARQQRCEVSLLL</sequence>
<proteinExistence type="predicted"/>
<reference evidence="3" key="1">
    <citation type="submission" date="2020-07" db="EMBL/GenBank/DDBJ databases">
        <title>Huge and variable diversity of episymbiotic CPR bacteria and DPANN archaea in groundwater ecosystems.</title>
        <authorList>
            <person name="He C.Y."/>
            <person name="Keren R."/>
            <person name="Whittaker M."/>
            <person name="Farag I.F."/>
            <person name="Doudna J."/>
            <person name="Cate J.H.D."/>
            <person name="Banfield J.F."/>
        </authorList>
    </citation>
    <scope>NUCLEOTIDE SEQUENCE</scope>
    <source>
        <strain evidence="3">NC_groundwater_1586_Pr3_B-0.1um_66_15</strain>
    </source>
</reference>